<dbReference type="InterPro" id="IPR012340">
    <property type="entry name" value="NA-bd_OB-fold"/>
</dbReference>
<protein>
    <submittedName>
        <fullName evidence="2">OB-fold protein</fullName>
    </submittedName>
</protein>
<proteinExistence type="predicted"/>
<keyword evidence="3" id="KW-1185">Reference proteome</keyword>
<feature type="domain" description="ChsH2 C-terminal OB-fold" evidence="1">
    <location>
        <begin position="48"/>
        <end position="103"/>
    </location>
</feature>
<dbReference type="Proteomes" id="UP001240447">
    <property type="component" value="Unassembled WGS sequence"/>
</dbReference>
<dbReference type="SUPFAM" id="SSF50249">
    <property type="entry name" value="Nucleic acid-binding proteins"/>
    <property type="match status" value="1"/>
</dbReference>
<accession>A0ABT9NNA2</accession>
<evidence type="ECO:0000313" key="3">
    <source>
        <dbReference type="Proteomes" id="UP001240447"/>
    </source>
</evidence>
<evidence type="ECO:0000313" key="2">
    <source>
        <dbReference type="EMBL" id="MDP9821903.1"/>
    </source>
</evidence>
<name>A0ABT9NNA2_9ACTN</name>
<gene>
    <name evidence="2" type="ORF">J2S59_001712</name>
</gene>
<organism evidence="2 3">
    <name type="scientific">Nocardioides massiliensis</name>
    <dbReference type="NCBI Taxonomy" id="1325935"/>
    <lineage>
        <taxon>Bacteria</taxon>
        <taxon>Bacillati</taxon>
        <taxon>Actinomycetota</taxon>
        <taxon>Actinomycetes</taxon>
        <taxon>Propionibacteriales</taxon>
        <taxon>Nocardioidaceae</taxon>
        <taxon>Nocardioides</taxon>
    </lineage>
</organism>
<dbReference type="PANTHER" id="PTHR34075:SF5">
    <property type="entry name" value="BLR3430 PROTEIN"/>
    <property type="match status" value="1"/>
</dbReference>
<sequence length="116" mass="12120">MSDPRPRVELSDPPRIVGVTCTRCSHPMPTPRPACAVCRGPVAEARFGPDGVVWSATVVRIAVGDRTPPYALAYVDLDGGPRVLAHVDGQESAPPVGSRVRLVAPTAGDVTVEVVA</sequence>
<dbReference type="InterPro" id="IPR002878">
    <property type="entry name" value="ChsH2_C"/>
</dbReference>
<evidence type="ECO:0000259" key="1">
    <source>
        <dbReference type="Pfam" id="PF01796"/>
    </source>
</evidence>
<dbReference type="RefSeq" id="WP_068117906.1">
    <property type="nucleotide sequence ID" value="NZ_CCXJ01000112.1"/>
</dbReference>
<comment type="caution">
    <text evidence="2">The sequence shown here is derived from an EMBL/GenBank/DDBJ whole genome shotgun (WGS) entry which is preliminary data.</text>
</comment>
<dbReference type="EMBL" id="JAUSQM010000001">
    <property type="protein sequence ID" value="MDP9821903.1"/>
    <property type="molecule type" value="Genomic_DNA"/>
</dbReference>
<dbReference type="PANTHER" id="PTHR34075">
    <property type="entry name" value="BLR3430 PROTEIN"/>
    <property type="match status" value="1"/>
</dbReference>
<dbReference type="InterPro" id="IPR052513">
    <property type="entry name" value="Thioester_dehydratase-like"/>
</dbReference>
<reference evidence="2 3" key="1">
    <citation type="submission" date="2023-07" db="EMBL/GenBank/DDBJ databases">
        <title>Sequencing the genomes of 1000 actinobacteria strains.</title>
        <authorList>
            <person name="Klenk H.-P."/>
        </authorList>
    </citation>
    <scope>NUCLEOTIDE SEQUENCE [LARGE SCALE GENOMIC DNA]</scope>
    <source>
        <strain evidence="2 3">GD13</strain>
    </source>
</reference>
<dbReference type="Pfam" id="PF01796">
    <property type="entry name" value="OB_ChsH2_C"/>
    <property type="match status" value="1"/>
</dbReference>